<dbReference type="PANTHER" id="PTHR47977">
    <property type="entry name" value="RAS-RELATED PROTEIN RAB"/>
    <property type="match status" value="1"/>
</dbReference>
<organism evidence="3">
    <name type="scientific">marine sediment metagenome</name>
    <dbReference type="NCBI Taxonomy" id="412755"/>
    <lineage>
        <taxon>unclassified sequences</taxon>
        <taxon>metagenomes</taxon>
        <taxon>ecological metagenomes</taxon>
    </lineage>
</organism>
<dbReference type="SMART" id="SM00174">
    <property type="entry name" value="RHO"/>
    <property type="match status" value="1"/>
</dbReference>
<dbReference type="InterPro" id="IPR027417">
    <property type="entry name" value="P-loop_NTPase"/>
</dbReference>
<sequence>MNYPIVKCSIVDNGRVGKSSLCAHLVEKQTSKDYDLTVGMSILTHLLQMNGSALKLLLYDLAGQPHFKSVRPAFYAGTEAAVVVFSVTDRGSFYDVNHWLRELKSCVGSVPMVLVGNKCDDTSKREIQTSEGMELAKHLGVPYIETSARTGSNVEKVFELATRLAVGPTEPNIVAF</sequence>
<dbReference type="SMART" id="SM00173">
    <property type="entry name" value="RAS"/>
    <property type="match status" value="1"/>
</dbReference>
<dbReference type="AlphaFoldDB" id="X1I463"/>
<dbReference type="InterPro" id="IPR050227">
    <property type="entry name" value="Rab"/>
</dbReference>
<dbReference type="EMBL" id="BARU01026549">
    <property type="protein sequence ID" value="GAH64085.1"/>
    <property type="molecule type" value="Genomic_DNA"/>
</dbReference>
<dbReference type="PRINTS" id="PR00449">
    <property type="entry name" value="RASTRNSFRMNG"/>
</dbReference>
<protein>
    <submittedName>
        <fullName evidence="3">Uncharacterized protein</fullName>
    </submittedName>
</protein>
<evidence type="ECO:0000313" key="3">
    <source>
        <dbReference type="EMBL" id="GAH64085.1"/>
    </source>
</evidence>
<comment type="caution">
    <text evidence="3">The sequence shown here is derived from an EMBL/GenBank/DDBJ whole genome shotgun (WGS) entry which is preliminary data.</text>
</comment>
<evidence type="ECO:0000256" key="1">
    <source>
        <dbReference type="ARBA" id="ARBA00022741"/>
    </source>
</evidence>
<dbReference type="SMART" id="SM00175">
    <property type="entry name" value="RAB"/>
    <property type="match status" value="1"/>
</dbReference>
<dbReference type="InterPro" id="IPR001806">
    <property type="entry name" value="Small_GTPase"/>
</dbReference>
<gene>
    <name evidence="3" type="ORF">S03H2_42629</name>
</gene>
<evidence type="ECO:0000256" key="2">
    <source>
        <dbReference type="ARBA" id="ARBA00023134"/>
    </source>
</evidence>
<keyword evidence="2" id="KW-0342">GTP-binding</keyword>
<dbReference type="Pfam" id="PF00071">
    <property type="entry name" value="Ras"/>
    <property type="match status" value="1"/>
</dbReference>
<dbReference type="Gene3D" id="3.40.50.300">
    <property type="entry name" value="P-loop containing nucleotide triphosphate hydrolases"/>
    <property type="match status" value="1"/>
</dbReference>
<dbReference type="PROSITE" id="PS51421">
    <property type="entry name" value="RAS"/>
    <property type="match status" value="1"/>
</dbReference>
<name>X1I463_9ZZZZ</name>
<dbReference type="FunFam" id="3.40.50.300:FF:001447">
    <property type="entry name" value="Ras-related protein Rab-1B"/>
    <property type="match status" value="1"/>
</dbReference>
<dbReference type="PROSITE" id="PS51420">
    <property type="entry name" value="RHO"/>
    <property type="match status" value="1"/>
</dbReference>
<dbReference type="NCBIfam" id="TIGR00231">
    <property type="entry name" value="small_GTP"/>
    <property type="match status" value="1"/>
</dbReference>
<proteinExistence type="predicted"/>
<dbReference type="GO" id="GO:0005525">
    <property type="term" value="F:GTP binding"/>
    <property type="evidence" value="ECO:0007669"/>
    <property type="project" value="UniProtKB-KW"/>
</dbReference>
<dbReference type="CDD" id="cd00154">
    <property type="entry name" value="Rab"/>
    <property type="match status" value="1"/>
</dbReference>
<keyword evidence="1" id="KW-0547">Nucleotide-binding</keyword>
<dbReference type="SUPFAM" id="SSF52540">
    <property type="entry name" value="P-loop containing nucleoside triphosphate hydrolases"/>
    <property type="match status" value="1"/>
</dbReference>
<reference evidence="3" key="1">
    <citation type="journal article" date="2014" name="Front. Microbiol.">
        <title>High frequency of phylogenetically diverse reductive dehalogenase-homologous genes in deep subseafloor sedimentary metagenomes.</title>
        <authorList>
            <person name="Kawai M."/>
            <person name="Futagami T."/>
            <person name="Toyoda A."/>
            <person name="Takaki Y."/>
            <person name="Nishi S."/>
            <person name="Hori S."/>
            <person name="Arai W."/>
            <person name="Tsubouchi T."/>
            <person name="Morono Y."/>
            <person name="Uchiyama I."/>
            <person name="Ito T."/>
            <person name="Fujiyama A."/>
            <person name="Inagaki F."/>
            <person name="Takami H."/>
        </authorList>
    </citation>
    <scope>NUCLEOTIDE SEQUENCE</scope>
    <source>
        <strain evidence="3">Expedition CK06-06</strain>
    </source>
</reference>
<dbReference type="InterPro" id="IPR005225">
    <property type="entry name" value="Small_GTP-bd"/>
</dbReference>
<dbReference type="PROSITE" id="PS51419">
    <property type="entry name" value="RAB"/>
    <property type="match status" value="1"/>
</dbReference>
<accession>X1I463</accession>
<dbReference type="GO" id="GO:0003924">
    <property type="term" value="F:GTPase activity"/>
    <property type="evidence" value="ECO:0007669"/>
    <property type="project" value="InterPro"/>
</dbReference>